<dbReference type="PANTHER" id="PTHR12002">
    <property type="entry name" value="CLAUDIN"/>
    <property type="match status" value="1"/>
</dbReference>
<dbReference type="InterPro" id="IPR006187">
    <property type="entry name" value="Claudin"/>
</dbReference>
<name>A0A8B9HZG6_ASTMX</name>
<dbReference type="InterPro" id="IPR004031">
    <property type="entry name" value="PMP22/EMP/MP20/Claudin"/>
</dbReference>
<evidence type="ECO:0000256" key="4">
    <source>
        <dbReference type="ARBA" id="ARBA00022427"/>
    </source>
</evidence>
<evidence type="ECO:0000256" key="5">
    <source>
        <dbReference type="ARBA" id="ARBA00022475"/>
    </source>
</evidence>
<keyword evidence="9 10" id="KW-0472">Membrane</keyword>
<evidence type="ECO:0000256" key="8">
    <source>
        <dbReference type="ARBA" id="ARBA00022989"/>
    </source>
</evidence>
<dbReference type="OrthoDB" id="8790791at2759"/>
<feature type="transmembrane region" description="Helical" evidence="10">
    <location>
        <begin position="83"/>
        <end position="102"/>
    </location>
</feature>
<dbReference type="GO" id="GO:0005198">
    <property type="term" value="F:structural molecule activity"/>
    <property type="evidence" value="ECO:0007669"/>
    <property type="project" value="InterPro"/>
</dbReference>
<evidence type="ECO:0000313" key="13">
    <source>
        <dbReference type="Proteomes" id="UP000694621"/>
    </source>
</evidence>
<dbReference type="AlphaFoldDB" id="A0A8B9HZG6"/>
<dbReference type="PRINTS" id="PR01077">
    <property type="entry name" value="CLAUDIN"/>
</dbReference>
<keyword evidence="8 10" id="KW-1133">Transmembrane helix</keyword>
<evidence type="ECO:0000256" key="7">
    <source>
        <dbReference type="ARBA" id="ARBA00022949"/>
    </source>
</evidence>
<dbReference type="GO" id="GO:0005923">
    <property type="term" value="C:bicellular tight junction"/>
    <property type="evidence" value="ECO:0007669"/>
    <property type="project" value="UniProtKB-SubCell"/>
</dbReference>
<comment type="similarity">
    <text evidence="3">Belongs to the claudin family.</text>
</comment>
<organism evidence="12 13">
    <name type="scientific">Astyanax mexicanus</name>
    <name type="common">Blind cave fish</name>
    <name type="synonym">Astyanax fasciatus mexicanus</name>
    <dbReference type="NCBI Taxonomy" id="7994"/>
    <lineage>
        <taxon>Eukaryota</taxon>
        <taxon>Metazoa</taxon>
        <taxon>Chordata</taxon>
        <taxon>Craniata</taxon>
        <taxon>Vertebrata</taxon>
        <taxon>Euteleostomi</taxon>
        <taxon>Actinopterygii</taxon>
        <taxon>Neopterygii</taxon>
        <taxon>Teleostei</taxon>
        <taxon>Ostariophysi</taxon>
        <taxon>Characiformes</taxon>
        <taxon>Characoidei</taxon>
        <taxon>Acestrorhamphidae</taxon>
        <taxon>Acestrorhamphinae</taxon>
        <taxon>Astyanax</taxon>
    </lineage>
</organism>
<reference evidence="12" key="1">
    <citation type="submission" date="2025-08" db="UniProtKB">
        <authorList>
            <consortium name="Ensembl"/>
        </authorList>
    </citation>
    <scope>IDENTIFICATION</scope>
</reference>
<feature type="transmembrane region" description="Helical" evidence="10">
    <location>
        <begin position="114"/>
        <end position="136"/>
    </location>
</feature>
<keyword evidence="11" id="KW-0732">Signal</keyword>
<dbReference type="GO" id="GO:0005886">
    <property type="term" value="C:plasma membrane"/>
    <property type="evidence" value="ECO:0007669"/>
    <property type="project" value="UniProtKB-SubCell"/>
</dbReference>
<evidence type="ECO:0000313" key="12">
    <source>
        <dbReference type="Ensembl" id="ENSAMXP00005017304.1"/>
    </source>
</evidence>
<accession>A0A8B9HZG6</accession>
<keyword evidence="7" id="KW-0965">Cell junction</keyword>
<proteinExistence type="inferred from homology"/>
<dbReference type="Proteomes" id="UP000694621">
    <property type="component" value="Unplaced"/>
</dbReference>
<evidence type="ECO:0008006" key="14">
    <source>
        <dbReference type="Google" id="ProtNLM"/>
    </source>
</evidence>
<keyword evidence="5" id="KW-1003">Cell membrane</keyword>
<keyword evidence="4" id="KW-0796">Tight junction</keyword>
<evidence type="ECO:0000256" key="2">
    <source>
        <dbReference type="ARBA" id="ARBA00004651"/>
    </source>
</evidence>
<protein>
    <recommendedName>
        <fullName evidence="14">Claudin 23a</fullName>
    </recommendedName>
</protein>
<comment type="subcellular location">
    <subcellularLocation>
        <location evidence="1">Cell junction</location>
        <location evidence="1">Tight junction</location>
    </subcellularLocation>
    <subcellularLocation>
        <location evidence="2">Cell membrane</location>
        <topology evidence="2">Multi-pass membrane protein</topology>
    </subcellularLocation>
</comment>
<evidence type="ECO:0000256" key="6">
    <source>
        <dbReference type="ARBA" id="ARBA00022692"/>
    </source>
</evidence>
<feature type="chain" id="PRO_5034356754" description="Claudin 23a" evidence="11">
    <location>
        <begin position="20"/>
        <end position="245"/>
    </location>
</feature>
<evidence type="ECO:0000256" key="9">
    <source>
        <dbReference type="ARBA" id="ARBA00023136"/>
    </source>
</evidence>
<evidence type="ECO:0000256" key="11">
    <source>
        <dbReference type="SAM" id="SignalP"/>
    </source>
</evidence>
<dbReference type="Pfam" id="PF00822">
    <property type="entry name" value="PMP22_Claudin"/>
    <property type="match status" value="1"/>
</dbReference>
<evidence type="ECO:0000256" key="3">
    <source>
        <dbReference type="ARBA" id="ARBA00008295"/>
    </source>
</evidence>
<evidence type="ECO:0000256" key="10">
    <source>
        <dbReference type="SAM" id="Phobius"/>
    </source>
</evidence>
<feature type="signal peptide" evidence="11">
    <location>
        <begin position="1"/>
        <end position="19"/>
    </location>
</feature>
<dbReference type="Ensembl" id="ENSAMXT00005019117.1">
    <property type="protein sequence ID" value="ENSAMXP00005017304.1"/>
    <property type="gene ID" value="ENSAMXG00005009030.1"/>
</dbReference>
<keyword evidence="6 10" id="KW-0812">Transmembrane</keyword>
<feature type="transmembrane region" description="Helical" evidence="10">
    <location>
        <begin position="156"/>
        <end position="179"/>
    </location>
</feature>
<dbReference type="Gene3D" id="1.20.140.150">
    <property type="match status" value="1"/>
</dbReference>
<evidence type="ECO:0000256" key="1">
    <source>
        <dbReference type="ARBA" id="ARBA00004435"/>
    </source>
</evidence>
<sequence length="245" mass="27450">MRSPCIVIFGLILSPCGWVLDLTSMMVPHWRTVHNITGEDPGMVLYQGIWHTCSYYGTLSSISCDSDDEDYFDHRIIETAKRMMVVSLIMTAIGLAVATFGVRCWSPRPRWTGVCLGGFVIVCSGLLAIMPVAWYAHVLKDISSPSTEMHLGVCIFLGYLGGIMEVLGGFVLFVAIWLYSHKGLEPDPSTLEETQWRPWRISILKVVSTFNKTGVLESSLEGLWDYELICSCQSFDCLVTSVWKF</sequence>